<accession>A8ZXV6</accession>
<dbReference type="AlphaFoldDB" id="A8ZXV6"/>
<gene>
    <name evidence="1" type="ordered locus">Dole_2780</name>
</gene>
<protein>
    <submittedName>
        <fullName evidence="1">Uncharacterized protein</fullName>
    </submittedName>
</protein>
<dbReference type="STRING" id="96561.Dole_2780"/>
<reference evidence="1 2" key="1">
    <citation type="submission" date="2007-10" db="EMBL/GenBank/DDBJ databases">
        <title>Complete sequence of Desulfococcus oleovorans Hxd3.</title>
        <authorList>
            <consortium name="US DOE Joint Genome Institute"/>
            <person name="Copeland A."/>
            <person name="Lucas S."/>
            <person name="Lapidus A."/>
            <person name="Barry K."/>
            <person name="Glavina del Rio T."/>
            <person name="Dalin E."/>
            <person name="Tice H."/>
            <person name="Pitluck S."/>
            <person name="Kiss H."/>
            <person name="Brettin T."/>
            <person name="Bruce D."/>
            <person name="Detter J.C."/>
            <person name="Han C."/>
            <person name="Schmutz J."/>
            <person name="Larimer F."/>
            <person name="Land M."/>
            <person name="Hauser L."/>
            <person name="Kyrpides N."/>
            <person name="Kim E."/>
            <person name="Wawrik B."/>
            <person name="Richardson P."/>
        </authorList>
    </citation>
    <scope>NUCLEOTIDE SEQUENCE [LARGE SCALE GENOMIC DNA]</scope>
    <source>
        <strain evidence="2">DSM 6200 / JCM 39069 / Hxd3</strain>
    </source>
</reference>
<dbReference type="KEGG" id="dol:Dole_2780"/>
<keyword evidence="2" id="KW-1185">Reference proteome</keyword>
<dbReference type="EMBL" id="CP000859">
    <property type="protein sequence ID" value="ABW68583.1"/>
    <property type="molecule type" value="Genomic_DNA"/>
</dbReference>
<proteinExistence type="predicted"/>
<name>A8ZXV6_DESOH</name>
<dbReference type="HOGENOM" id="CLU_2368296_0_0_7"/>
<dbReference type="Proteomes" id="UP000008561">
    <property type="component" value="Chromosome"/>
</dbReference>
<evidence type="ECO:0000313" key="2">
    <source>
        <dbReference type="Proteomes" id="UP000008561"/>
    </source>
</evidence>
<sequence length="95" mass="10631">MPVQLGLRLPSRKRFFRRGQELARFAVLKQPARFLPKKPSPLGCAAMGESNRYSPITATLSRQTPVQTTTRFKIVITAHYSVTAGKALSISPRLY</sequence>
<evidence type="ECO:0000313" key="1">
    <source>
        <dbReference type="EMBL" id="ABW68583.1"/>
    </source>
</evidence>
<organism evidence="1 2">
    <name type="scientific">Desulfosudis oleivorans (strain DSM 6200 / JCM 39069 / Hxd3)</name>
    <name type="common">Desulfococcus oleovorans</name>
    <dbReference type="NCBI Taxonomy" id="96561"/>
    <lineage>
        <taxon>Bacteria</taxon>
        <taxon>Pseudomonadati</taxon>
        <taxon>Thermodesulfobacteriota</taxon>
        <taxon>Desulfobacteria</taxon>
        <taxon>Desulfobacterales</taxon>
        <taxon>Desulfosudaceae</taxon>
        <taxon>Desulfosudis</taxon>
    </lineage>
</organism>